<protein>
    <recommendedName>
        <fullName evidence="5">YrdC-like domain-containing protein</fullName>
    </recommendedName>
</protein>
<dbReference type="CDD" id="cd16344">
    <property type="entry name" value="LMWPAP"/>
    <property type="match status" value="1"/>
</dbReference>
<dbReference type="PANTHER" id="PTHR11717">
    <property type="entry name" value="LOW MOLECULAR WEIGHT PROTEIN TYROSINE PHOSPHATASE"/>
    <property type="match status" value="1"/>
</dbReference>
<gene>
    <name evidence="6" type="ORF">ENW73_10025</name>
</gene>
<dbReference type="Gene3D" id="3.40.50.2300">
    <property type="match status" value="1"/>
</dbReference>
<comment type="similarity">
    <text evidence="1">Belongs to the low molecular weight phosphotyrosine protein phosphatase family.</text>
</comment>
<dbReference type="InterPro" id="IPR017867">
    <property type="entry name" value="Tyr_phospatase_low_mol_wt"/>
</dbReference>
<dbReference type="PANTHER" id="PTHR11717:SF31">
    <property type="entry name" value="LOW MOLECULAR WEIGHT PROTEIN-TYROSINE-PHOSPHATASE ETP-RELATED"/>
    <property type="match status" value="1"/>
</dbReference>
<keyword evidence="3" id="KW-0904">Protein phosphatase</keyword>
<dbReference type="PRINTS" id="PR00719">
    <property type="entry name" value="LMWPTPASE"/>
</dbReference>
<dbReference type="InterPro" id="IPR017945">
    <property type="entry name" value="DHBP_synth_RibB-like_a/b_dom"/>
</dbReference>
<dbReference type="GO" id="GO:0004725">
    <property type="term" value="F:protein tyrosine phosphatase activity"/>
    <property type="evidence" value="ECO:0007669"/>
    <property type="project" value="InterPro"/>
</dbReference>
<evidence type="ECO:0000259" key="5">
    <source>
        <dbReference type="PROSITE" id="PS51163"/>
    </source>
</evidence>
<dbReference type="Pfam" id="PF01451">
    <property type="entry name" value="LMWPc"/>
    <property type="match status" value="1"/>
</dbReference>
<dbReference type="GO" id="GO:0003725">
    <property type="term" value="F:double-stranded RNA binding"/>
    <property type="evidence" value="ECO:0007669"/>
    <property type="project" value="InterPro"/>
</dbReference>
<feature type="active site" description="Nucleophile" evidence="4">
    <location>
        <position position="219"/>
    </location>
</feature>
<accession>A0A7C6AB33</accession>
<feature type="active site" evidence="4">
    <location>
        <position position="225"/>
    </location>
</feature>
<name>A0A7C6AB33_UNCW3</name>
<feature type="domain" description="YrdC-like" evidence="5">
    <location>
        <begin position="24"/>
        <end position="192"/>
    </location>
</feature>
<dbReference type="EMBL" id="DTLI01000242">
    <property type="protein sequence ID" value="HHS53166.1"/>
    <property type="molecule type" value="Genomic_DNA"/>
</dbReference>
<dbReference type="SUPFAM" id="SSF52788">
    <property type="entry name" value="Phosphotyrosine protein phosphatases I"/>
    <property type="match status" value="1"/>
</dbReference>
<dbReference type="InterPro" id="IPR006070">
    <property type="entry name" value="Sua5-like_dom"/>
</dbReference>
<dbReference type="InterPro" id="IPR050438">
    <property type="entry name" value="LMW_PTPase"/>
</dbReference>
<reference evidence="6" key="1">
    <citation type="journal article" date="2020" name="mSystems">
        <title>Genome- and Community-Level Interaction Insights into Carbon Utilization and Element Cycling Functions of Hydrothermarchaeota in Hydrothermal Sediment.</title>
        <authorList>
            <person name="Zhou Z."/>
            <person name="Liu Y."/>
            <person name="Xu W."/>
            <person name="Pan J."/>
            <person name="Luo Z.H."/>
            <person name="Li M."/>
        </authorList>
    </citation>
    <scope>NUCLEOTIDE SEQUENCE [LARGE SCALE GENOMIC DNA]</scope>
    <source>
        <strain evidence="6">SpSt-876</strain>
    </source>
</reference>
<evidence type="ECO:0000256" key="4">
    <source>
        <dbReference type="PIRSR" id="PIRSR617867-1"/>
    </source>
</evidence>
<organism evidence="6">
    <name type="scientific">candidate division WOR-3 bacterium</name>
    <dbReference type="NCBI Taxonomy" id="2052148"/>
    <lineage>
        <taxon>Bacteria</taxon>
        <taxon>Bacteria division WOR-3</taxon>
    </lineage>
</organism>
<dbReference type="InterPro" id="IPR023485">
    <property type="entry name" value="Ptyr_pPase"/>
</dbReference>
<evidence type="ECO:0000256" key="3">
    <source>
        <dbReference type="ARBA" id="ARBA00022912"/>
    </source>
</evidence>
<evidence type="ECO:0000313" key="6">
    <source>
        <dbReference type="EMBL" id="HHS53166.1"/>
    </source>
</evidence>
<dbReference type="SMART" id="SM00226">
    <property type="entry name" value="LMWPc"/>
    <property type="match status" value="1"/>
</dbReference>
<dbReference type="SUPFAM" id="SSF55821">
    <property type="entry name" value="YrdC/RibB"/>
    <property type="match status" value="1"/>
</dbReference>
<evidence type="ECO:0000256" key="2">
    <source>
        <dbReference type="ARBA" id="ARBA00022801"/>
    </source>
</evidence>
<feature type="active site" description="Proton donor" evidence="4">
    <location>
        <position position="329"/>
    </location>
</feature>
<dbReference type="PROSITE" id="PS51163">
    <property type="entry name" value="YRDC"/>
    <property type="match status" value="1"/>
</dbReference>
<proteinExistence type="inferred from homology"/>
<sequence length="361" mass="40129">MASITEPISVIKGLDALKRIKLKNKITQSVIAEVKKGLKQGIVILPTEFNYVFVSTQKDYLKSINQNFLFDKTERIEPARFILKSTIHSFTLNDSAQKIIAHFLPGPLIAIIPTHNGKIPFRVSNSSLINNLLTQLTIPLYFVENEDPTSEWLKQYADSIVLFLETNLKKTLLSTIIDLSSPVPIIVRKGAIPILEIERVLGRKVKLGGNVYFSVLMVCSGNSCRSPMAKGILEKMLEKKNVFVYSAGTIASSGNLPSEFAVIAAKSYGADITHHLSAPLTKELINNADLILVMSPKHKDSVLELEPSAKAKTFLLREYAFKTNEEIIDPVGQPLAVFEKVAKEINECLKKVAEDIKERLN</sequence>
<comment type="caution">
    <text evidence="6">The sequence shown here is derived from an EMBL/GenBank/DDBJ whole genome shotgun (WGS) entry which is preliminary data.</text>
</comment>
<dbReference type="Gene3D" id="3.90.870.10">
    <property type="entry name" value="DHBP synthase"/>
    <property type="match status" value="1"/>
</dbReference>
<keyword evidence="2" id="KW-0378">Hydrolase</keyword>
<dbReference type="InterPro" id="IPR036196">
    <property type="entry name" value="Ptyr_pPase_sf"/>
</dbReference>
<dbReference type="AlphaFoldDB" id="A0A7C6AB33"/>
<evidence type="ECO:0000256" key="1">
    <source>
        <dbReference type="ARBA" id="ARBA00011063"/>
    </source>
</evidence>